<name>A0A345U782_9FLOR</name>
<dbReference type="AlphaFoldDB" id="A0A345U782"/>
<keyword evidence="2 6" id="KW-0699">rRNA-binding</keyword>
<protein>
    <recommendedName>
        <fullName evidence="6">Small ribosomal subunit protein bS20c</fullName>
    </recommendedName>
</protein>
<dbReference type="Gene3D" id="1.20.58.110">
    <property type="entry name" value="Ribosomal protein S20"/>
    <property type="match status" value="1"/>
</dbReference>
<evidence type="ECO:0000256" key="6">
    <source>
        <dbReference type="HAMAP-Rule" id="MF_00500"/>
    </source>
</evidence>
<geneLocation type="chloroplast" evidence="7"/>
<keyword evidence="7" id="KW-0150">Chloroplast</keyword>
<reference evidence="7" key="1">
    <citation type="submission" date="2018-05" db="EMBL/GenBank/DDBJ databases">
        <title>Organellar genomes of Gracilariaceae.</title>
        <authorList>
            <person name="Iha C."/>
            <person name="Oliveira M.C."/>
        </authorList>
    </citation>
    <scope>NUCLEOTIDE SEQUENCE</scope>
</reference>
<comment type="function">
    <text evidence="6">Binds directly to 16S ribosomal RNA.</text>
</comment>
<dbReference type="InterPro" id="IPR002583">
    <property type="entry name" value="Ribosomal_bS20"/>
</dbReference>
<dbReference type="Pfam" id="PF01649">
    <property type="entry name" value="Ribosomal_S20p"/>
    <property type="match status" value="1"/>
</dbReference>
<dbReference type="GO" id="GO:0003735">
    <property type="term" value="F:structural constituent of ribosome"/>
    <property type="evidence" value="ECO:0007669"/>
    <property type="project" value="InterPro"/>
</dbReference>
<dbReference type="GO" id="GO:0015935">
    <property type="term" value="C:small ribosomal subunit"/>
    <property type="evidence" value="ECO:0007669"/>
    <property type="project" value="TreeGrafter"/>
</dbReference>
<keyword evidence="7" id="KW-0934">Plastid</keyword>
<dbReference type="SUPFAM" id="SSF46992">
    <property type="entry name" value="Ribosomal protein S20"/>
    <property type="match status" value="1"/>
</dbReference>
<comment type="subcellular location">
    <subcellularLocation>
        <location evidence="6">Plastid</location>
        <location evidence="6">Chloroplast</location>
    </subcellularLocation>
</comment>
<proteinExistence type="inferred from homology"/>
<dbReference type="GO" id="GO:0070181">
    <property type="term" value="F:small ribosomal subunit rRNA binding"/>
    <property type="evidence" value="ECO:0007669"/>
    <property type="project" value="TreeGrafter"/>
</dbReference>
<keyword evidence="4 6" id="KW-0689">Ribosomal protein</keyword>
<dbReference type="HAMAP" id="MF_00500">
    <property type="entry name" value="Ribosomal_bS20"/>
    <property type="match status" value="1"/>
</dbReference>
<keyword evidence="3 6" id="KW-0694">RNA-binding</keyword>
<evidence type="ECO:0000256" key="2">
    <source>
        <dbReference type="ARBA" id="ARBA00022730"/>
    </source>
</evidence>
<dbReference type="GO" id="GO:0009507">
    <property type="term" value="C:chloroplast"/>
    <property type="evidence" value="ECO:0007669"/>
    <property type="project" value="UniProtKB-SubCell"/>
</dbReference>
<dbReference type="GeneID" id="37623027"/>
<dbReference type="PANTHER" id="PTHR33398">
    <property type="entry name" value="30S RIBOSOMAL PROTEIN S20"/>
    <property type="match status" value="1"/>
</dbReference>
<dbReference type="InterPro" id="IPR036510">
    <property type="entry name" value="Ribosomal_bS20_sf"/>
</dbReference>
<evidence type="ECO:0000256" key="1">
    <source>
        <dbReference type="ARBA" id="ARBA00007634"/>
    </source>
</evidence>
<accession>A0A345U782</accession>
<evidence type="ECO:0000256" key="3">
    <source>
        <dbReference type="ARBA" id="ARBA00022884"/>
    </source>
</evidence>
<dbReference type="EMBL" id="MH396010">
    <property type="protein sequence ID" value="AXI96318.1"/>
    <property type="molecule type" value="Genomic_DNA"/>
</dbReference>
<dbReference type="GO" id="GO:0005829">
    <property type="term" value="C:cytosol"/>
    <property type="evidence" value="ECO:0007669"/>
    <property type="project" value="TreeGrafter"/>
</dbReference>
<gene>
    <name evidence="6 7" type="primary">rps20</name>
</gene>
<dbReference type="PANTHER" id="PTHR33398:SF1">
    <property type="entry name" value="SMALL RIBOSOMAL SUBUNIT PROTEIN BS20C"/>
    <property type="match status" value="1"/>
</dbReference>
<sequence>MSKNISAVKKNQISLRNKYRNKSYKSAIKTLTKKYILSLHNEFSLNKTQDYILQLSVIYKKIDKAISKGVLHKNNGARKKSILAKSMKSLISQNVSKI</sequence>
<keyword evidence="5 6" id="KW-0687">Ribonucleoprotein</keyword>
<evidence type="ECO:0000313" key="7">
    <source>
        <dbReference type="EMBL" id="AXI96318.1"/>
    </source>
</evidence>
<organism evidence="7">
    <name type="scientific">Gracilaria ferox</name>
    <dbReference type="NCBI Taxonomy" id="1184158"/>
    <lineage>
        <taxon>Eukaryota</taxon>
        <taxon>Rhodophyta</taxon>
        <taxon>Florideophyceae</taxon>
        <taxon>Rhodymeniophycidae</taxon>
        <taxon>Gracilariales</taxon>
        <taxon>Gracilariaceae</taxon>
        <taxon>Gracilaria</taxon>
    </lineage>
</organism>
<comment type="similarity">
    <text evidence="1 6">Belongs to the bacterial ribosomal protein bS20 family.</text>
</comment>
<evidence type="ECO:0000256" key="4">
    <source>
        <dbReference type="ARBA" id="ARBA00022980"/>
    </source>
</evidence>
<dbReference type="GO" id="GO:0006412">
    <property type="term" value="P:translation"/>
    <property type="evidence" value="ECO:0007669"/>
    <property type="project" value="UniProtKB-UniRule"/>
</dbReference>
<evidence type="ECO:0000256" key="5">
    <source>
        <dbReference type="ARBA" id="ARBA00023274"/>
    </source>
</evidence>
<dbReference type="NCBIfam" id="TIGR00029">
    <property type="entry name" value="S20"/>
    <property type="match status" value="1"/>
</dbReference>
<dbReference type="RefSeq" id="YP_009510645.1">
    <property type="nucleotide sequence ID" value="NC_039140.1"/>
</dbReference>